<keyword evidence="12" id="KW-0966">Cell projection</keyword>
<keyword evidence="6" id="KW-0283">Flagellar rotation</keyword>
<evidence type="ECO:0000256" key="7">
    <source>
        <dbReference type="ARBA" id="ARBA00022989"/>
    </source>
</evidence>
<keyword evidence="12" id="KW-0282">Flagellum</keyword>
<dbReference type="GO" id="GO:0005886">
    <property type="term" value="C:plasma membrane"/>
    <property type="evidence" value="ECO:0007669"/>
    <property type="project" value="UniProtKB-SubCell"/>
</dbReference>
<dbReference type="AlphaFoldDB" id="A0A1K9ZK68"/>
<evidence type="ECO:0000313" key="14">
    <source>
        <dbReference type="Proteomes" id="UP000183794"/>
    </source>
</evidence>
<evidence type="ECO:0000256" key="6">
    <source>
        <dbReference type="ARBA" id="ARBA00022779"/>
    </source>
</evidence>
<dbReference type="PANTHER" id="PTHR30433">
    <property type="entry name" value="CHEMOTAXIS PROTEIN MOTA"/>
    <property type="match status" value="1"/>
</dbReference>
<name>A0A1K9ZK68_9GAMM</name>
<evidence type="ECO:0000256" key="4">
    <source>
        <dbReference type="ARBA" id="ARBA00022475"/>
    </source>
</evidence>
<evidence type="ECO:0000256" key="1">
    <source>
        <dbReference type="ARBA" id="ARBA00004651"/>
    </source>
</evidence>
<keyword evidence="4" id="KW-1003">Cell membrane</keyword>
<dbReference type="EMBL" id="FPLJ01000047">
    <property type="protein sequence ID" value="SGY89989.1"/>
    <property type="molecule type" value="Genomic_DNA"/>
</dbReference>
<dbReference type="EMBL" id="FPLD01000056">
    <property type="protein sequence ID" value="SGY98368.1"/>
    <property type="molecule type" value="Genomic_DNA"/>
</dbReference>
<keyword evidence="3" id="KW-0813">Transport</keyword>
<dbReference type="Pfam" id="PF01618">
    <property type="entry name" value="MotA_ExbB"/>
    <property type="match status" value="1"/>
</dbReference>
<feature type="transmembrane region" description="Helical" evidence="9">
    <location>
        <begin position="21"/>
        <end position="46"/>
    </location>
</feature>
<keyword evidence="7 9" id="KW-1133">Transmembrane helix</keyword>
<dbReference type="Proteomes" id="UP000182660">
    <property type="component" value="Unassembled WGS sequence"/>
</dbReference>
<comment type="subcellular location">
    <subcellularLocation>
        <location evidence="1">Cell membrane</location>
        <topology evidence="1">Multi-pass membrane protein</topology>
    </subcellularLocation>
</comment>
<reference evidence="11 13" key="1">
    <citation type="submission" date="2016-11" db="EMBL/GenBank/DDBJ databases">
        <authorList>
            <person name="Klemetsen T."/>
        </authorList>
    </citation>
    <scope>NUCLEOTIDE SEQUENCE [LARGE SCALE GENOMIC DNA]</scope>
    <source>
        <strain evidence="11">MT 2528</strain>
    </source>
</reference>
<evidence type="ECO:0000313" key="12">
    <source>
        <dbReference type="EMBL" id="SGY98368.1"/>
    </source>
</evidence>
<feature type="transmembrane region" description="Helical" evidence="9">
    <location>
        <begin position="169"/>
        <end position="190"/>
    </location>
</feature>
<evidence type="ECO:0000313" key="11">
    <source>
        <dbReference type="EMBL" id="SGY89989.1"/>
    </source>
</evidence>
<organism evidence="12 14">
    <name type="scientific">Moritella viscosa</name>
    <dbReference type="NCBI Taxonomy" id="80854"/>
    <lineage>
        <taxon>Bacteria</taxon>
        <taxon>Pseudomonadati</taxon>
        <taxon>Pseudomonadota</taxon>
        <taxon>Gammaproteobacteria</taxon>
        <taxon>Alteromonadales</taxon>
        <taxon>Moritellaceae</taxon>
        <taxon>Moritella</taxon>
    </lineage>
</organism>
<comment type="similarity">
    <text evidence="2">Belongs to the MotA family.</text>
</comment>
<evidence type="ECO:0000313" key="13">
    <source>
        <dbReference type="Proteomes" id="UP000182660"/>
    </source>
</evidence>
<dbReference type="PROSITE" id="PS01307">
    <property type="entry name" value="MOTA"/>
    <property type="match status" value="1"/>
</dbReference>
<evidence type="ECO:0000259" key="10">
    <source>
        <dbReference type="Pfam" id="PF01618"/>
    </source>
</evidence>
<evidence type="ECO:0000256" key="8">
    <source>
        <dbReference type="ARBA" id="ARBA00023136"/>
    </source>
</evidence>
<sequence>MLADIDQEYTRYKYDDNLLGMGNVVDLATLIGLVGSFAFVVMAMVLGGDISTFVDTQSVLIVFVGSLFVVLMHFNFGQFLAAAKIAVKAFMFKIDKPEELIEQAVEMADAARKGGFLALEEAEVKNEFMQKGIDLLVDGHDATVVSQTLQKDIKLTTARHKAGIHVFNMIGEVAPAMGMIGTLIGLVAMLSNMDDPKSIGPAMAVALLTTLYGAVFANMIAIPIAGKLKLRSEEEMLNNTLIMDAILGIQEGRNPRVIESLLKNYLHSSKRGLADTDV</sequence>
<dbReference type="PANTHER" id="PTHR30433:SF2">
    <property type="entry name" value="MOTILITY PROTEIN A"/>
    <property type="match status" value="1"/>
</dbReference>
<keyword evidence="8 9" id="KW-0472">Membrane</keyword>
<feature type="domain" description="MotA/TolQ/ExbB proton channel" evidence="10">
    <location>
        <begin position="122"/>
        <end position="237"/>
    </location>
</feature>
<dbReference type="InterPro" id="IPR047055">
    <property type="entry name" value="MotA-like"/>
</dbReference>
<evidence type="ECO:0000256" key="9">
    <source>
        <dbReference type="SAM" id="Phobius"/>
    </source>
</evidence>
<keyword evidence="13" id="KW-1185">Reference proteome</keyword>
<proteinExistence type="inferred from homology"/>
<feature type="transmembrane region" description="Helical" evidence="9">
    <location>
        <begin position="58"/>
        <end position="83"/>
    </location>
</feature>
<dbReference type="InterPro" id="IPR002898">
    <property type="entry name" value="MotA_ExbB_proton_chnl"/>
</dbReference>
<keyword evidence="12" id="KW-0969">Cilium</keyword>
<feature type="transmembrane region" description="Helical" evidence="9">
    <location>
        <begin position="202"/>
        <end position="226"/>
    </location>
</feature>
<reference evidence="12 14" key="2">
    <citation type="submission" date="2016-11" db="EMBL/GenBank/DDBJ databases">
        <authorList>
            <person name="Jaros S."/>
            <person name="Januszkiewicz K."/>
            <person name="Wedrychowicz H."/>
        </authorList>
    </citation>
    <scope>NUCLEOTIDE SEQUENCE [LARGE SCALE GENOMIC DNA]</scope>
    <source>
        <strain evidence="12">NVI 5450</strain>
    </source>
</reference>
<accession>A0A1K9ZK68</accession>
<evidence type="ECO:0000256" key="2">
    <source>
        <dbReference type="ARBA" id="ARBA00008038"/>
    </source>
</evidence>
<dbReference type="InterPro" id="IPR000540">
    <property type="entry name" value="Flag_MotA_CS"/>
</dbReference>
<protein>
    <submittedName>
        <fullName evidence="12">Flagellar motor protein</fullName>
    </submittedName>
</protein>
<dbReference type="NCBIfam" id="NF006527">
    <property type="entry name" value="PRK08990.1"/>
    <property type="match status" value="1"/>
</dbReference>
<dbReference type="GO" id="GO:0006935">
    <property type="term" value="P:chemotaxis"/>
    <property type="evidence" value="ECO:0007669"/>
    <property type="project" value="InterPro"/>
</dbReference>
<gene>
    <name evidence="11" type="ORF">MT2528_1834</name>
    <name evidence="12" type="ORF">NVI5450_2059</name>
</gene>
<dbReference type="Proteomes" id="UP000183794">
    <property type="component" value="Unassembled WGS sequence"/>
</dbReference>
<evidence type="ECO:0000256" key="3">
    <source>
        <dbReference type="ARBA" id="ARBA00022448"/>
    </source>
</evidence>
<dbReference type="GO" id="GO:0071978">
    <property type="term" value="P:bacterial-type flagellum-dependent swarming motility"/>
    <property type="evidence" value="ECO:0007669"/>
    <property type="project" value="InterPro"/>
</dbReference>
<evidence type="ECO:0000256" key="5">
    <source>
        <dbReference type="ARBA" id="ARBA00022692"/>
    </source>
</evidence>
<keyword evidence="5 9" id="KW-0812">Transmembrane</keyword>